<sequence length="155" mass="17321">MLLGKTIKIGRKIEELSIGEKLTITEKIEDKDLLLYLGLTNDNNPLYIQHDYASKTVYEKPVVPPIMLCGVITSAISKYLPGPGSHITKQILTYPNPAYHYSVIEFTFEVKEIHINANNAIIHITAINEDDQTVVDGTFHVSPPMLEDQDGENGK</sequence>
<proteinExistence type="predicted"/>
<keyword evidence="2" id="KW-1185">Reference proteome</keyword>
<dbReference type="InterPro" id="IPR029069">
    <property type="entry name" value="HotDog_dom_sf"/>
</dbReference>
<organism evidence="1 2">
    <name type="scientific">Psychrobacillus glaciei</name>
    <dbReference type="NCBI Taxonomy" id="2283160"/>
    <lineage>
        <taxon>Bacteria</taxon>
        <taxon>Bacillati</taxon>
        <taxon>Bacillota</taxon>
        <taxon>Bacilli</taxon>
        <taxon>Bacillales</taxon>
        <taxon>Bacillaceae</taxon>
        <taxon>Psychrobacillus</taxon>
    </lineage>
</organism>
<dbReference type="PANTHER" id="PTHR43437">
    <property type="entry name" value="HYDROXYACYL-THIOESTER DEHYDRATASE TYPE 2, MITOCHONDRIAL-RELATED"/>
    <property type="match status" value="1"/>
</dbReference>
<dbReference type="RefSeq" id="WP_151700586.1">
    <property type="nucleotide sequence ID" value="NZ_CP031223.1"/>
</dbReference>
<dbReference type="OrthoDB" id="2691304at2"/>
<evidence type="ECO:0000313" key="2">
    <source>
        <dbReference type="Proteomes" id="UP000325517"/>
    </source>
</evidence>
<dbReference type="GO" id="GO:0006633">
    <property type="term" value="P:fatty acid biosynthetic process"/>
    <property type="evidence" value="ECO:0007669"/>
    <property type="project" value="TreeGrafter"/>
</dbReference>
<dbReference type="GO" id="GO:0019171">
    <property type="term" value="F:(3R)-hydroxyacyl-[acyl-carrier-protein] dehydratase activity"/>
    <property type="evidence" value="ECO:0007669"/>
    <property type="project" value="TreeGrafter"/>
</dbReference>
<dbReference type="AlphaFoldDB" id="A0A5J6SPT3"/>
<reference evidence="1 2" key="1">
    <citation type="submission" date="2018-07" db="EMBL/GenBank/DDBJ databases">
        <title>Complete genome sequence of Psychrobacillus sp. PB01, isolated from iceberg, and comparative genome analysis of Psychrobacillus strains.</title>
        <authorList>
            <person name="Lee P.C."/>
        </authorList>
    </citation>
    <scope>NUCLEOTIDE SEQUENCE [LARGE SCALE GENOMIC DNA]</scope>
    <source>
        <strain evidence="1 2">PB01</strain>
    </source>
</reference>
<accession>A0A5J6SPT3</accession>
<dbReference type="SUPFAM" id="SSF54637">
    <property type="entry name" value="Thioesterase/thiol ester dehydrase-isomerase"/>
    <property type="match status" value="1"/>
</dbReference>
<gene>
    <name evidence="1" type="ORF">PB01_13015</name>
</gene>
<dbReference type="Proteomes" id="UP000325517">
    <property type="component" value="Chromosome"/>
</dbReference>
<dbReference type="Gene3D" id="3.10.129.10">
    <property type="entry name" value="Hotdog Thioesterase"/>
    <property type="match status" value="1"/>
</dbReference>
<dbReference type="EMBL" id="CP031223">
    <property type="protein sequence ID" value="QFF99682.1"/>
    <property type="molecule type" value="Genomic_DNA"/>
</dbReference>
<dbReference type="KEGG" id="psyo:PB01_13015"/>
<name>A0A5J6SPT3_9BACI</name>
<dbReference type="InterPro" id="IPR050965">
    <property type="entry name" value="UPF0336/Enoyl-CoA_hydratase"/>
</dbReference>
<protein>
    <submittedName>
        <fullName evidence="1">Enoyl-CoA hydratase</fullName>
    </submittedName>
</protein>
<evidence type="ECO:0000313" key="1">
    <source>
        <dbReference type="EMBL" id="QFF99682.1"/>
    </source>
</evidence>
<dbReference type="PANTHER" id="PTHR43437:SF3">
    <property type="entry name" value="HYDROXYACYL-THIOESTER DEHYDRATASE TYPE 2, MITOCHONDRIAL"/>
    <property type="match status" value="1"/>
</dbReference>